<name>A0A1G4MBL1_LACFM</name>
<keyword evidence="18" id="KW-1185">Reference proteome</keyword>
<comment type="cofactor">
    <cofactor evidence="1">
        <name>Mg(2+)</name>
        <dbReference type="ChEBI" id="CHEBI:18420"/>
    </cofactor>
</comment>
<evidence type="ECO:0000256" key="3">
    <source>
        <dbReference type="ARBA" id="ARBA00010563"/>
    </source>
</evidence>
<keyword evidence="5" id="KW-0479">Metal-binding</keyword>
<comment type="similarity">
    <text evidence="3">Belongs to the XPG/RAD2 endonuclease family. EXO1 subfamily.</text>
</comment>
<dbReference type="GO" id="GO:0006281">
    <property type="term" value="P:DNA repair"/>
    <property type="evidence" value="ECO:0007669"/>
    <property type="project" value="UniProtKB-KW"/>
</dbReference>
<organism evidence="17 18">
    <name type="scientific">Lachancea fermentati</name>
    <name type="common">Zygosaccharomyces fermentati</name>
    <dbReference type="NCBI Taxonomy" id="4955"/>
    <lineage>
        <taxon>Eukaryota</taxon>
        <taxon>Fungi</taxon>
        <taxon>Dikarya</taxon>
        <taxon>Ascomycota</taxon>
        <taxon>Saccharomycotina</taxon>
        <taxon>Saccharomycetes</taxon>
        <taxon>Saccharomycetales</taxon>
        <taxon>Saccharomycetaceae</taxon>
        <taxon>Lachancea</taxon>
    </lineage>
</organism>
<evidence type="ECO:0000256" key="13">
    <source>
        <dbReference type="ARBA" id="ARBA00023242"/>
    </source>
</evidence>
<protein>
    <submittedName>
        <fullName evidence="17">LAFE_0D08262g1_1</fullName>
    </submittedName>
</protein>
<dbReference type="GO" id="GO:0005634">
    <property type="term" value="C:nucleus"/>
    <property type="evidence" value="ECO:0007669"/>
    <property type="project" value="UniProtKB-SubCell"/>
</dbReference>
<evidence type="ECO:0000313" key="17">
    <source>
        <dbReference type="EMBL" id="SCW01242.1"/>
    </source>
</evidence>
<evidence type="ECO:0000256" key="1">
    <source>
        <dbReference type="ARBA" id="ARBA00001946"/>
    </source>
</evidence>
<dbReference type="STRING" id="4955.A0A1G4MBL1"/>
<dbReference type="InterPro" id="IPR029060">
    <property type="entry name" value="PIN-like_dom_sf"/>
</dbReference>
<dbReference type="SMART" id="SM00484">
    <property type="entry name" value="XPGI"/>
    <property type="match status" value="1"/>
</dbReference>
<dbReference type="InterPro" id="IPR008918">
    <property type="entry name" value="HhH2"/>
</dbReference>
<dbReference type="OMA" id="WLHRAAC"/>
<proteinExistence type="inferred from homology"/>
<dbReference type="FunFam" id="1.10.150.20:FF:000011">
    <property type="entry name" value="exonuclease 1"/>
    <property type="match status" value="1"/>
</dbReference>
<evidence type="ECO:0000256" key="2">
    <source>
        <dbReference type="ARBA" id="ARBA00004123"/>
    </source>
</evidence>
<keyword evidence="4" id="KW-0540">Nuclease</keyword>
<dbReference type="SMART" id="SM00279">
    <property type="entry name" value="HhH2"/>
    <property type="match status" value="1"/>
</dbReference>
<dbReference type="Proteomes" id="UP000190831">
    <property type="component" value="Chromosome D"/>
</dbReference>
<dbReference type="CDD" id="cd09857">
    <property type="entry name" value="PIN_EXO1"/>
    <property type="match status" value="1"/>
</dbReference>
<sequence>MGIQGLLPQLKSIQQPVSLHRYSGQTLAIDGYAWLHRAAHSCAMELALGRSTDKYLQFFIKRLSMLRATFKVEPYLIFDGDSINVKKDTERKRRQKRDENKEKGLELWKSGDNRQSYEYFQKSVDITPEMAKCIMEYCQSQNIKYLVAPFEADAQMVYLEKEGFVHGIISEDSDLLIFGCRKLITKLNDHGDCIEICRDDFVHLPSRFPLCQLSPQEIRTMVCLSGCDYTSGIPQVGLLTAMKLVKRYKTIERVIQSIQREGKLKIPKEFLQEYELANFAFQFQRVFCPQRMKLVTLNDIPHELSQNETIFQCIGQVVSKEDGIKKVMIDDNKIDHNLHRRISVGELNPRNFHKPLINRERKLNLVSRSEPILKKTAVPTCGSIDSFFSKRSVKIGSVKAPASVATSIADDRNRKVETTVERRKLSRVQTGIDGGVSKFFNSTKNGSSALVDLHMSASDGELRIQSNPSINNVDFQISNIATKTDMYASRPPSSQNLDSTADDCQEDLSTELPSSMLSTEIPSSMIPTQTDQEQTPFSEEESEILSEVEEAAIPDKQYNAFANKRHCKSIADLRDNFSYRRTPLQVKSTNTRSHSVANPQTTPSHGKLVVVKAKRSATTSCVNPVARPPALSRSSSRLISRSSPAAQKPTIRSLSLAEFVYKGE</sequence>
<evidence type="ECO:0000259" key="15">
    <source>
        <dbReference type="SMART" id="SM00484"/>
    </source>
</evidence>
<dbReference type="PROSITE" id="PS00841">
    <property type="entry name" value="XPG_1"/>
    <property type="match status" value="1"/>
</dbReference>
<dbReference type="SUPFAM" id="SSF47807">
    <property type="entry name" value="5' to 3' exonuclease, C-terminal subdomain"/>
    <property type="match status" value="1"/>
</dbReference>
<dbReference type="GO" id="GO:0017108">
    <property type="term" value="F:5'-flap endonuclease activity"/>
    <property type="evidence" value="ECO:0007669"/>
    <property type="project" value="TreeGrafter"/>
</dbReference>
<dbReference type="AlphaFoldDB" id="A0A1G4MBL1"/>
<dbReference type="Gene3D" id="3.40.50.1010">
    <property type="entry name" value="5'-nuclease"/>
    <property type="match status" value="1"/>
</dbReference>
<dbReference type="Pfam" id="PF00867">
    <property type="entry name" value="XPG_I"/>
    <property type="match status" value="1"/>
</dbReference>
<dbReference type="CDD" id="cd09908">
    <property type="entry name" value="H3TH_EXO1"/>
    <property type="match status" value="1"/>
</dbReference>
<dbReference type="InterPro" id="IPR006086">
    <property type="entry name" value="XPG-I_dom"/>
</dbReference>
<feature type="domain" description="XPG-I" evidence="15">
    <location>
        <begin position="139"/>
        <end position="210"/>
    </location>
</feature>
<evidence type="ECO:0000256" key="6">
    <source>
        <dbReference type="ARBA" id="ARBA00022763"/>
    </source>
</evidence>
<evidence type="ECO:0000256" key="11">
    <source>
        <dbReference type="ARBA" id="ARBA00023125"/>
    </source>
</evidence>
<dbReference type="GO" id="GO:0046872">
    <property type="term" value="F:metal ion binding"/>
    <property type="evidence" value="ECO:0007669"/>
    <property type="project" value="UniProtKB-KW"/>
</dbReference>
<evidence type="ECO:0000256" key="14">
    <source>
        <dbReference type="SAM" id="MobiDB-lite"/>
    </source>
</evidence>
<dbReference type="PANTHER" id="PTHR11081:SF65">
    <property type="entry name" value="DNA DAMAGE-INDUCIBLE PROTEIN DIN7-RELATED"/>
    <property type="match status" value="1"/>
</dbReference>
<dbReference type="EMBL" id="LT598492">
    <property type="protein sequence ID" value="SCW01242.1"/>
    <property type="molecule type" value="Genomic_DNA"/>
</dbReference>
<dbReference type="InterPro" id="IPR044752">
    <property type="entry name" value="PIN-like_EXO1"/>
</dbReference>
<dbReference type="InterPro" id="IPR019974">
    <property type="entry name" value="XPG_CS"/>
</dbReference>
<dbReference type="OrthoDB" id="26491at2759"/>
<gene>
    <name evidence="17" type="ORF">LAFE_0D08262G</name>
</gene>
<dbReference type="GO" id="GO:0003677">
    <property type="term" value="F:DNA binding"/>
    <property type="evidence" value="ECO:0007669"/>
    <property type="project" value="UniProtKB-KW"/>
</dbReference>
<evidence type="ECO:0000256" key="5">
    <source>
        <dbReference type="ARBA" id="ARBA00022723"/>
    </source>
</evidence>
<dbReference type="Pfam" id="PF00752">
    <property type="entry name" value="XPG_N"/>
    <property type="match status" value="1"/>
</dbReference>
<keyword evidence="9" id="KW-0460">Magnesium</keyword>
<feature type="domain" description="XPG N-terminal" evidence="16">
    <location>
        <begin position="1"/>
        <end position="100"/>
    </location>
</feature>
<dbReference type="SMART" id="SM00485">
    <property type="entry name" value="XPGN"/>
    <property type="match status" value="1"/>
</dbReference>
<feature type="region of interest" description="Disordered" evidence="14">
    <location>
        <begin position="619"/>
        <end position="650"/>
    </location>
</feature>
<dbReference type="PRINTS" id="PR00853">
    <property type="entry name" value="XPGRADSUPER"/>
</dbReference>
<evidence type="ECO:0000256" key="7">
    <source>
        <dbReference type="ARBA" id="ARBA00022801"/>
    </source>
</evidence>
<dbReference type="Gene3D" id="1.10.150.20">
    <property type="entry name" value="5' to 3' exonuclease, C-terminal subdomain"/>
    <property type="match status" value="1"/>
</dbReference>
<keyword evidence="11" id="KW-0238">DNA-binding</keyword>
<evidence type="ECO:0000256" key="8">
    <source>
        <dbReference type="ARBA" id="ARBA00022839"/>
    </source>
</evidence>
<dbReference type="InterPro" id="IPR006084">
    <property type="entry name" value="XPG/Rad2"/>
</dbReference>
<evidence type="ECO:0000256" key="12">
    <source>
        <dbReference type="ARBA" id="ARBA00023204"/>
    </source>
</evidence>
<keyword evidence="8" id="KW-0269">Exonuclease</keyword>
<dbReference type="InterPro" id="IPR036279">
    <property type="entry name" value="5-3_exonuclease_C_sf"/>
</dbReference>
<accession>A0A1G4MBL1</accession>
<evidence type="ECO:0000256" key="10">
    <source>
        <dbReference type="ARBA" id="ARBA00022881"/>
    </source>
</evidence>
<evidence type="ECO:0000256" key="4">
    <source>
        <dbReference type="ARBA" id="ARBA00022722"/>
    </source>
</evidence>
<dbReference type="PANTHER" id="PTHR11081">
    <property type="entry name" value="FLAP ENDONUCLEASE FAMILY MEMBER"/>
    <property type="match status" value="1"/>
</dbReference>
<evidence type="ECO:0000256" key="9">
    <source>
        <dbReference type="ARBA" id="ARBA00022842"/>
    </source>
</evidence>
<feature type="compositionally biased region" description="Low complexity" evidence="14">
    <location>
        <begin position="624"/>
        <end position="646"/>
    </location>
</feature>
<keyword evidence="13" id="KW-0539">Nucleus</keyword>
<keyword evidence="12" id="KW-0234">DNA repair</keyword>
<keyword evidence="7" id="KW-0378">Hydrolase</keyword>
<dbReference type="InterPro" id="IPR037315">
    <property type="entry name" value="EXO1_H3TH"/>
</dbReference>
<dbReference type="GO" id="GO:0035312">
    <property type="term" value="F:5'-3' DNA exonuclease activity"/>
    <property type="evidence" value="ECO:0007669"/>
    <property type="project" value="InterPro"/>
</dbReference>
<evidence type="ECO:0000259" key="16">
    <source>
        <dbReference type="SMART" id="SM00485"/>
    </source>
</evidence>
<comment type="subcellular location">
    <subcellularLocation>
        <location evidence="2">Nucleus</location>
    </subcellularLocation>
</comment>
<keyword evidence="10" id="KW-0267">Excision nuclease</keyword>
<dbReference type="FunFam" id="3.40.50.1010:FF:000002">
    <property type="entry name" value="Exonuclease 1, putative"/>
    <property type="match status" value="1"/>
</dbReference>
<keyword evidence="6" id="KW-0227">DNA damage</keyword>
<evidence type="ECO:0000313" key="18">
    <source>
        <dbReference type="Proteomes" id="UP000190831"/>
    </source>
</evidence>
<reference evidence="17 18" key="1">
    <citation type="submission" date="2016-03" db="EMBL/GenBank/DDBJ databases">
        <authorList>
            <person name="Devillers H."/>
        </authorList>
    </citation>
    <scope>NUCLEOTIDE SEQUENCE [LARGE SCALE GENOMIC DNA]</scope>
    <source>
        <strain evidence="17">CBS 6772</strain>
    </source>
</reference>
<dbReference type="SUPFAM" id="SSF88723">
    <property type="entry name" value="PIN domain-like"/>
    <property type="match status" value="1"/>
</dbReference>
<dbReference type="InterPro" id="IPR006085">
    <property type="entry name" value="XPG_DNA_repair_N"/>
</dbReference>